<dbReference type="InterPro" id="IPR037401">
    <property type="entry name" value="SnoaL-like"/>
</dbReference>
<feature type="domain" description="SnoaL-like" evidence="1">
    <location>
        <begin position="10"/>
        <end position="121"/>
    </location>
</feature>
<dbReference type="Proteomes" id="UP001618531">
    <property type="component" value="Unassembled WGS sequence"/>
</dbReference>
<keyword evidence="3" id="KW-1185">Reference proteome</keyword>
<dbReference type="RefSeq" id="WP_402873781.1">
    <property type="nucleotide sequence ID" value="NZ_JBIYSL010000002.1"/>
</dbReference>
<reference evidence="2 3" key="1">
    <citation type="submission" date="2024-11" db="EMBL/GenBank/DDBJ databases">
        <title>Identification and Characterization of a Novel Fosfomycin Bacillithiol Transferase FosB8 in Paenibacillus illinoisensis.</title>
        <authorList>
            <person name="Lu W."/>
        </authorList>
    </citation>
    <scope>NUCLEOTIDE SEQUENCE [LARGE SCALE GENOMIC DNA]</scope>
    <source>
        <strain evidence="2 3">WP77</strain>
    </source>
</reference>
<name>A0ABW8HTM0_9BACL</name>
<dbReference type="InterPro" id="IPR032710">
    <property type="entry name" value="NTF2-like_dom_sf"/>
</dbReference>
<evidence type="ECO:0000313" key="2">
    <source>
        <dbReference type="EMBL" id="MFK0522319.1"/>
    </source>
</evidence>
<dbReference type="SUPFAM" id="SSF54427">
    <property type="entry name" value="NTF2-like"/>
    <property type="match status" value="1"/>
</dbReference>
<gene>
    <name evidence="2" type="ORF">ACINKY_08920</name>
</gene>
<comment type="caution">
    <text evidence="2">The sequence shown here is derived from an EMBL/GenBank/DDBJ whole genome shotgun (WGS) entry which is preliminary data.</text>
</comment>
<organism evidence="2 3">
    <name type="scientific">Paenibacillus illinoisensis</name>
    <dbReference type="NCBI Taxonomy" id="59845"/>
    <lineage>
        <taxon>Bacteria</taxon>
        <taxon>Bacillati</taxon>
        <taxon>Bacillota</taxon>
        <taxon>Bacilli</taxon>
        <taxon>Bacillales</taxon>
        <taxon>Paenibacillaceae</taxon>
        <taxon>Paenibacillus</taxon>
    </lineage>
</organism>
<evidence type="ECO:0000313" key="3">
    <source>
        <dbReference type="Proteomes" id="UP001618531"/>
    </source>
</evidence>
<accession>A0ABW8HTM0</accession>
<evidence type="ECO:0000259" key="1">
    <source>
        <dbReference type="Pfam" id="PF12680"/>
    </source>
</evidence>
<dbReference type="Pfam" id="PF12680">
    <property type="entry name" value="SnoaL_2"/>
    <property type="match status" value="1"/>
</dbReference>
<proteinExistence type="predicted"/>
<sequence>MDSKEIRDIIENYLEAYNSYEIERMVELLHKDIIFRNISNGETTIETRGIQAFRELAEQSATMFSSRRQTITEYSVIRDDNVEVGIHYEGILAVDLPNGLKSGDKLELKGNSTFKIREGKFSLIEDYS</sequence>
<dbReference type="Gene3D" id="3.10.450.50">
    <property type="match status" value="1"/>
</dbReference>
<protein>
    <submittedName>
        <fullName evidence="2">Nuclear transport factor 2 family protein</fullName>
    </submittedName>
</protein>
<dbReference type="EMBL" id="JBIYSL010000002">
    <property type="protein sequence ID" value="MFK0522319.1"/>
    <property type="molecule type" value="Genomic_DNA"/>
</dbReference>